<dbReference type="InterPro" id="IPR027417">
    <property type="entry name" value="P-loop_NTPase"/>
</dbReference>
<dbReference type="SMART" id="SM00320">
    <property type="entry name" value="WD40"/>
    <property type="match status" value="11"/>
</dbReference>
<comment type="caution">
    <text evidence="2">The sequence shown here is derived from an EMBL/GenBank/DDBJ whole genome shotgun (WGS) entry which is preliminary data.</text>
</comment>
<evidence type="ECO:0008006" key="4">
    <source>
        <dbReference type="Google" id="ProtNLM"/>
    </source>
</evidence>
<keyword evidence="3" id="KW-1185">Reference proteome</keyword>
<proteinExistence type="predicted"/>
<name>A0ABR9ALG6_9BACT</name>
<dbReference type="Pfam" id="PF00400">
    <property type="entry name" value="WD40"/>
    <property type="match status" value="5"/>
</dbReference>
<dbReference type="PROSITE" id="PS50082">
    <property type="entry name" value="WD_REPEATS_2"/>
    <property type="match status" value="5"/>
</dbReference>
<evidence type="ECO:0000256" key="1">
    <source>
        <dbReference type="PROSITE-ProRule" id="PRU00221"/>
    </source>
</evidence>
<dbReference type="InterPro" id="IPR036322">
    <property type="entry name" value="WD40_repeat_dom_sf"/>
</dbReference>
<feature type="repeat" description="WD" evidence="1">
    <location>
        <begin position="882"/>
        <end position="923"/>
    </location>
</feature>
<feature type="repeat" description="WD" evidence="1">
    <location>
        <begin position="924"/>
        <end position="965"/>
    </location>
</feature>
<dbReference type="Proteomes" id="UP000647133">
    <property type="component" value="Unassembled WGS sequence"/>
</dbReference>
<feature type="repeat" description="WD" evidence="1">
    <location>
        <begin position="758"/>
        <end position="790"/>
    </location>
</feature>
<accession>A0ABR9ALG6</accession>
<dbReference type="SUPFAM" id="SSF52540">
    <property type="entry name" value="P-loop containing nucleoside triphosphate hydrolases"/>
    <property type="match status" value="1"/>
</dbReference>
<dbReference type="Gene3D" id="3.40.50.300">
    <property type="entry name" value="P-loop containing nucleotide triphosphate hydrolases"/>
    <property type="match status" value="1"/>
</dbReference>
<dbReference type="Gene3D" id="2.130.10.10">
    <property type="entry name" value="YVTN repeat-like/Quinoprotein amine dehydrogenase"/>
    <property type="match status" value="3"/>
</dbReference>
<reference evidence="2 3" key="1">
    <citation type="submission" date="2020-09" db="EMBL/GenBank/DDBJ databases">
        <title>Echinicola sp. CAU 1574 isolated from sand of Sido Beach.</title>
        <authorList>
            <person name="Kim W."/>
        </authorList>
    </citation>
    <scope>NUCLEOTIDE SEQUENCE [LARGE SCALE GENOMIC DNA]</scope>
    <source>
        <strain evidence="2 3">CAU 1574</strain>
    </source>
</reference>
<feature type="repeat" description="WD" evidence="1">
    <location>
        <begin position="1053"/>
        <end position="1094"/>
    </location>
</feature>
<sequence>MGKNHEVDFLVFEKFIETIVEKHKTVDPRQKIDCHINYKQSHWDRLEEKLNEQFPKDEGYDVPRANTIKNYFYIVRPGNKNFGIVKYLAKFVDTLSNFIECRSYQEFYDKTAAELNFLDTPEKLQSGNSQKKVEEALSTSQSHPLESKIEAAIDKQAILLGQLRENSNSYRNSLLSNRGRFQHVRIEEILLADASITSNLPTEVKNRDKQLDLFTAIKSLGKKDIPHAIILGSGGMGKTMSLLYLWERLLKEKNQPIPLFIALNEYNNAPKKERKNFILQYIAHHYLVESSPTKKTENLIWNLLKKKPEKEQLGIVLLLDGFNEVTTDLDELIWELSKLSTEALNVQMVVTSRYVEIQNYTWARNSEVMELVHLEKNTISDYLSEHGVSTPTEDSKLFELLGNPMMLTLYVGTEQISREYSDHSLFSFFKVQTEAELLWNFNESLLAKSFKEFESKRKEYFFAAFLIRYVVSYIAWKMEKEGVFFISSTSAKNSKFNFNTVIREACEKLNRRSILEKYSDVPKVVNLFSEQTTNVLSDIQRSKEIKNYLTHHLNILVQEGTDLRFLHQNFRDFYAACHLRNCITFSLSEQKRPMEWEERTFPIYLRKMLGEMEGEYLFDAQELLQGQEPPSRIKENLITHLLDSCRGQNMTNNYTVWNLVSILHEVRATLAGSDLRQLDLACIALNNIPLTAYRGKKYLTVRIEEAKVNGKQFICQSHTSFVNSIEYRLPDGQRILSASKDGTIKEWLVSTGLCLNTFSGHKAGVVSAVYSPDNHRILSSSWDRTVKEWSTTGICLYTINKHTRGVLSAIYNSTGERFITGSRDGAFEWKSILGQKIRTIKKSFGQSYFAAYSPYDDRILINSGGVKIDEWSEKDKTWLSPFKFHRDGINFINYSPDGQTVLSASQDGTIKTWSVATRQCLNTSEKHFSGVLYASYSPDGQYIISTYYNGTIKEWSASTLSCLKTLEITRSNERIIRAIYSPDGLKILVLSGDGIIREWLRSTWECISTIQPLIENEIKFAEYSPFGRQMLLISKNGTAKEFSTFKGQCLKIFQLTHSNIQNAIYSPNGDRILTLGQDGTICEWSVTRGNLLRTLKFGEERMLSIAYSRDGKKIISLTSNNSISSAFSYHKELFSHSNSIAFEWHEGFSSPFRKIVFKGSNVKHIIYLNNDTHFLTVSFNGTVEIRSLDGVTLSNLSTLEGFDSSSSIKFSMAGKKVIATDSKGLMIKGWSVSTGKLLFSESTDTVNNYIFTNSPNKQCIIFRTKDNTIIERSLVGEPDRRYLDDFGLIVQGVNFRNLHPDSIFTDEEKKRLRHYGAIFDDQDELDWNKAVEDAYGDMEEE</sequence>
<keyword evidence="1" id="KW-0853">WD repeat</keyword>
<dbReference type="CDD" id="cd00200">
    <property type="entry name" value="WD40"/>
    <property type="match status" value="1"/>
</dbReference>
<dbReference type="InterPro" id="IPR001680">
    <property type="entry name" value="WD40_rpt"/>
</dbReference>
<dbReference type="RefSeq" id="WP_192010098.1">
    <property type="nucleotide sequence ID" value="NZ_JACYTQ010000003.1"/>
</dbReference>
<protein>
    <recommendedName>
        <fullName evidence="4">WD40 repeat-containing protein</fullName>
    </recommendedName>
</protein>
<gene>
    <name evidence="2" type="ORF">IFO69_10690</name>
</gene>
<organism evidence="2 3">
    <name type="scientific">Echinicola arenosa</name>
    <dbReference type="NCBI Taxonomy" id="2774144"/>
    <lineage>
        <taxon>Bacteria</taxon>
        <taxon>Pseudomonadati</taxon>
        <taxon>Bacteroidota</taxon>
        <taxon>Cytophagia</taxon>
        <taxon>Cytophagales</taxon>
        <taxon>Cyclobacteriaceae</taxon>
        <taxon>Echinicola</taxon>
    </lineage>
</organism>
<dbReference type="SUPFAM" id="SSF50978">
    <property type="entry name" value="WD40 repeat-like"/>
    <property type="match status" value="3"/>
</dbReference>
<dbReference type="InterPro" id="IPR015943">
    <property type="entry name" value="WD40/YVTN_repeat-like_dom_sf"/>
</dbReference>
<evidence type="ECO:0000313" key="2">
    <source>
        <dbReference type="EMBL" id="MBD8489212.1"/>
    </source>
</evidence>
<dbReference type="PANTHER" id="PTHR19879:SF9">
    <property type="entry name" value="TRANSCRIPTION INITIATION FACTOR TFIID SUBUNIT 5"/>
    <property type="match status" value="1"/>
</dbReference>
<dbReference type="PANTHER" id="PTHR19879">
    <property type="entry name" value="TRANSCRIPTION INITIATION FACTOR TFIID"/>
    <property type="match status" value="1"/>
</dbReference>
<evidence type="ECO:0000313" key="3">
    <source>
        <dbReference type="Proteomes" id="UP000647133"/>
    </source>
</evidence>
<feature type="repeat" description="WD" evidence="1">
    <location>
        <begin position="715"/>
        <end position="757"/>
    </location>
</feature>
<dbReference type="EMBL" id="JACYTQ010000003">
    <property type="protein sequence ID" value="MBD8489212.1"/>
    <property type="molecule type" value="Genomic_DNA"/>
</dbReference>
<dbReference type="PROSITE" id="PS50294">
    <property type="entry name" value="WD_REPEATS_REGION"/>
    <property type="match status" value="2"/>
</dbReference>